<evidence type="ECO:0000313" key="2">
    <source>
        <dbReference type="EMBL" id="KXZ75686.1"/>
    </source>
</evidence>
<organism evidence="2 3">
    <name type="scientific">Tribolium castaneum</name>
    <name type="common">Red flour beetle</name>
    <dbReference type="NCBI Taxonomy" id="7070"/>
    <lineage>
        <taxon>Eukaryota</taxon>
        <taxon>Metazoa</taxon>
        <taxon>Ecdysozoa</taxon>
        <taxon>Arthropoda</taxon>
        <taxon>Hexapoda</taxon>
        <taxon>Insecta</taxon>
        <taxon>Pterygota</taxon>
        <taxon>Neoptera</taxon>
        <taxon>Endopterygota</taxon>
        <taxon>Coleoptera</taxon>
        <taxon>Polyphaga</taxon>
        <taxon>Cucujiformia</taxon>
        <taxon>Tenebrionidae</taxon>
        <taxon>Tenebrionidae incertae sedis</taxon>
        <taxon>Tribolium</taxon>
    </lineage>
</organism>
<proteinExistence type="predicted"/>
<dbReference type="AlphaFoldDB" id="A0A139W8T1"/>
<evidence type="ECO:0000313" key="3">
    <source>
        <dbReference type="Proteomes" id="UP000007266"/>
    </source>
</evidence>
<dbReference type="EMBL" id="KQ973049">
    <property type="protein sequence ID" value="KXZ75686.1"/>
    <property type="molecule type" value="Genomic_DNA"/>
</dbReference>
<reference evidence="2 3" key="2">
    <citation type="journal article" date="2010" name="Nucleic Acids Res.">
        <title>BeetleBase in 2010: revisions to provide comprehensive genomic information for Tribolium castaneum.</title>
        <authorList>
            <person name="Kim H.S."/>
            <person name="Murphy T."/>
            <person name="Xia J."/>
            <person name="Caragea D."/>
            <person name="Park Y."/>
            <person name="Beeman R.W."/>
            <person name="Lorenzen M.D."/>
            <person name="Butcher S."/>
            <person name="Manak J.R."/>
            <person name="Brown S.J."/>
        </authorList>
    </citation>
    <scope>NUCLEOTIDE SEQUENCE [LARGE SCALE GENOMIC DNA]</scope>
    <source>
        <strain evidence="2 3">Georgia GA2</strain>
    </source>
</reference>
<name>A0A139W8T1_TRICA</name>
<feature type="compositionally biased region" description="Polar residues" evidence="1">
    <location>
        <begin position="34"/>
        <end position="47"/>
    </location>
</feature>
<dbReference type="Proteomes" id="UP000007266">
    <property type="component" value="Unassembled WGS sequence"/>
</dbReference>
<keyword evidence="3" id="KW-1185">Reference proteome</keyword>
<gene>
    <name evidence="2" type="primary">AUGUSTUS-3.0.2_35030</name>
    <name evidence="2" type="ORF">TcasGA2_TC035030</name>
</gene>
<dbReference type="InParanoid" id="A0A139W8T1"/>
<protein>
    <submittedName>
        <fullName evidence="2">Uncharacterized protein</fullName>
    </submittedName>
</protein>
<feature type="region of interest" description="Disordered" evidence="1">
    <location>
        <begin position="25"/>
        <end position="47"/>
    </location>
</feature>
<feature type="non-terminal residue" evidence="2">
    <location>
        <position position="142"/>
    </location>
</feature>
<reference evidence="2 3" key="1">
    <citation type="journal article" date="2008" name="Nature">
        <title>The genome of the model beetle and pest Tribolium castaneum.</title>
        <authorList>
            <consortium name="Tribolium Genome Sequencing Consortium"/>
            <person name="Richards S."/>
            <person name="Gibbs R.A."/>
            <person name="Weinstock G.M."/>
            <person name="Brown S.J."/>
            <person name="Denell R."/>
            <person name="Beeman R.W."/>
            <person name="Gibbs R."/>
            <person name="Beeman R.W."/>
            <person name="Brown S.J."/>
            <person name="Bucher G."/>
            <person name="Friedrich M."/>
            <person name="Grimmelikhuijzen C.J."/>
            <person name="Klingler M."/>
            <person name="Lorenzen M."/>
            <person name="Richards S."/>
            <person name="Roth S."/>
            <person name="Schroder R."/>
            <person name="Tautz D."/>
            <person name="Zdobnov E.M."/>
            <person name="Muzny D."/>
            <person name="Gibbs R.A."/>
            <person name="Weinstock G.M."/>
            <person name="Attaway T."/>
            <person name="Bell S."/>
            <person name="Buhay C.J."/>
            <person name="Chandrabose M.N."/>
            <person name="Chavez D."/>
            <person name="Clerk-Blankenburg K.P."/>
            <person name="Cree A."/>
            <person name="Dao M."/>
            <person name="Davis C."/>
            <person name="Chacko J."/>
            <person name="Dinh H."/>
            <person name="Dugan-Rocha S."/>
            <person name="Fowler G."/>
            <person name="Garner T.T."/>
            <person name="Garnes J."/>
            <person name="Gnirke A."/>
            <person name="Hawes A."/>
            <person name="Hernandez J."/>
            <person name="Hines S."/>
            <person name="Holder M."/>
            <person name="Hume J."/>
            <person name="Jhangiani S.N."/>
            <person name="Joshi V."/>
            <person name="Khan Z.M."/>
            <person name="Jackson L."/>
            <person name="Kovar C."/>
            <person name="Kowis A."/>
            <person name="Lee S."/>
            <person name="Lewis L.R."/>
            <person name="Margolis J."/>
            <person name="Morgan M."/>
            <person name="Nazareth L.V."/>
            <person name="Nguyen N."/>
            <person name="Okwuonu G."/>
            <person name="Parker D."/>
            <person name="Richards S."/>
            <person name="Ruiz S.J."/>
            <person name="Santibanez J."/>
            <person name="Savard J."/>
            <person name="Scherer S.E."/>
            <person name="Schneider B."/>
            <person name="Sodergren E."/>
            <person name="Tautz D."/>
            <person name="Vattahil S."/>
            <person name="Villasana D."/>
            <person name="White C.S."/>
            <person name="Wright R."/>
            <person name="Park Y."/>
            <person name="Beeman R.W."/>
            <person name="Lord J."/>
            <person name="Oppert B."/>
            <person name="Lorenzen M."/>
            <person name="Brown S."/>
            <person name="Wang L."/>
            <person name="Savard J."/>
            <person name="Tautz D."/>
            <person name="Richards S."/>
            <person name="Weinstock G."/>
            <person name="Gibbs R.A."/>
            <person name="Liu Y."/>
            <person name="Worley K."/>
            <person name="Weinstock G."/>
            <person name="Elsik C.G."/>
            <person name="Reese J.T."/>
            <person name="Elhaik E."/>
            <person name="Landan G."/>
            <person name="Graur D."/>
            <person name="Arensburger P."/>
            <person name="Atkinson P."/>
            <person name="Beeman R.W."/>
            <person name="Beidler J."/>
            <person name="Brown S.J."/>
            <person name="Demuth J.P."/>
            <person name="Drury D.W."/>
            <person name="Du Y.Z."/>
            <person name="Fujiwara H."/>
            <person name="Lorenzen M."/>
            <person name="Maselli V."/>
            <person name="Osanai M."/>
            <person name="Park Y."/>
            <person name="Robertson H.M."/>
            <person name="Tu Z."/>
            <person name="Wang J.J."/>
            <person name="Wang S."/>
            <person name="Richards S."/>
            <person name="Song H."/>
            <person name="Zhang L."/>
            <person name="Sodergren E."/>
            <person name="Werner D."/>
            <person name="Stanke M."/>
            <person name="Morgenstern B."/>
            <person name="Solovyev V."/>
            <person name="Kosarev P."/>
            <person name="Brown G."/>
            <person name="Chen H.C."/>
            <person name="Ermolaeva O."/>
            <person name="Hlavina W."/>
            <person name="Kapustin Y."/>
            <person name="Kiryutin B."/>
            <person name="Kitts P."/>
            <person name="Maglott D."/>
            <person name="Pruitt K."/>
            <person name="Sapojnikov V."/>
            <person name="Souvorov A."/>
            <person name="Mackey A.J."/>
            <person name="Waterhouse R.M."/>
            <person name="Wyder S."/>
            <person name="Zdobnov E.M."/>
            <person name="Zdobnov E.M."/>
            <person name="Wyder S."/>
            <person name="Kriventseva E.V."/>
            <person name="Kadowaki T."/>
            <person name="Bork P."/>
            <person name="Aranda M."/>
            <person name="Bao R."/>
            <person name="Beermann A."/>
            <person name="Berns N."/>
            <person name="Bolognesi R."/>
            <person name="Bonneton F."/>
            <person name="Bopp D."/>
            <person name="Brown S.J."/>
            <person name="Bucher G."/>
            <person name="Butts T."/>
            <person name="Chaumot A."/>
            <person name="Denell R.E."/>
            <person name="Ferrier D.E."/>
            <person name="Friedrich M."/>
            <person name="Gordon C.M."/>
            <person name="Jindra M."/>
            <person name="Klingler M."/>
            <person name="Lan Q."/>
            <person name="Lattorff H.M."/>
            <person name="Laudet V."/>
            <person name="von Levetsow C."/>
            <person name="Liu Z."/>
            <person name="Lutz R."/>
            <person name="Lynch J.A."/>
            <person name="da Fonseca R.N."/>
            <person name="Posnien N."/>
            <person name="Reuter R."/>
            <person name="Roth S."/>
            <person name="Savard J."/>
            <person name="Schinko J.B."/>
            <person name="Schmitt C."/>
            <person name="Schoppmeier M."/>
            <person name="Schroder R."/>
            <person name="Shippy T.D."/>
            <person name="Simonnet F."/>
            <person name="Marques-Souza H."/>
            <person name="Tautz D."/>
            <person name="Tomoyasu Y."/>
            <person name="Trauner J."/>
            <person name="Van der Zee M."/>
            <person name="Vervoort M."/>
            <person name="Wittkopp N."/>
            <person name="Wimmer E.A."/>
            <person name="Yang X."/>
            <person name="Jones A.K."/>
            <person name="Sattelle D.B."/>
            <person name="Ebert P.R."/>
            <person name="Nelson D."/>
            <person name="Scott J.G."/>
            <person name="Beeman R.W."/>
            <person name="Muthukrishnan S."/>
            <person name="Kramer K.J."/>
            <person name="Arakane Y."/>
            <person name="Beeman R.W."/>
            <person name="Zhu Q."/>
            <person name="Hogenkamp D."/>
            <person name="Dixit R."/>
            <person name="Oppert B."/>
            <person name="Jiang H."/>
            <person name="Zou Z."/>
            <person name="Marshall J."/>
            <person name="Elpidina E."/>
            <person name="Vinokurov K."/>
            <person name="Oppert C."/>
            <person name="Zou Z."/>
            <person name="Evans J."/>
            <person name="Lu Z."/>
            <person name="Zhao P."/>
            <person name="Sumathipala N."/>
            <person name="Altincicek B."/>
            <person name="Vilcinskas A."/>
            <person name="Williams M."/>
            <person name="Hultmark D."/>
            <person name="Hetru C."/>
            <person name="Jiang H."/>
            <person name="Grimmelikhuijzen C.J."/>
            <person name="Hauser F."/>
            <person name="Cazzamali G."/>
            <person name="Williamson M."/>
            <person name="Park Y."/>
            <person name="Li B."/>
            <person name="Tanaka Y."/>
            <person name="Predel R."/>
            <person name="Neupert S."/>
            <person name="Schachtner J."/>
            <person name="Verleyen P."/>
            <person name="Raible F."/>
            <person name="Bork P."/>
            <person name="Friedrich M."/>
            <person name="Walden K.K."/>
            <person name="Robertson H.M."/>
            <person name="Angeli S."/>
            <person name="Foret S."/>
            <person name="Bucher G."/>
            <person name="Schuetz S."/>
            <person name="Maleszka R."/>
            <person name="Wimmer E.A."/>
            <person name="Beeman R.W."/>
            <person name="Lorenzen M."/>
            <person name="Tomoyasu Y."/>
            <person name="Miller S.C."/>
            <person name="Grossmann D."/>
            <person name="Bucher G."/>
        </authorList>
    </citation>
    <scope>NUCLEOTIDE SEQUENCE [LARGE SCALE GENOMIC DNA]</scope>
    <source>
        <strain evidence="2 3">Georgia GA2</strain>
    </source>
</reference>
<sequence length="142" mass="16004">PAKTVVTIRRSQMNTDEITEVYTQDGDGADARNNIPNDNTSPVQCSFNNTSKKRKMIDSPGHSKKTMEPNRVSLLKRMGLNRKKIVNETEKKLFREAKRFQAKVSRLLRQKNCIKHSVKVAQNIMETGLEDVAAGKEYVAAA</sequence>
<feature type="non-terminal residue" evidence="2">
    <location>
        <position position="1"/>
    </location>
</feature>
<accession>A0A139W8T1</accession>
<evidence type="ECO:0000256" key="1">
    <source>
        <dbReference type="SAM" id="MobiDB-lite"/>
    </source>
</evidence>